<dbReference type="Proteomes" id="UP000308836">
    <property type="component" value="Unassembled WGS sequence"/>
</dbReference>
<name>A0AC61R8Q5_9FIRM</name>
<evidence type="ECO:0000313" key="1">
    <source>
        <dbReference type="EMBL" id="TGY66599.1"/>
    </source>
</evidence>
<sequence length="375" mass="42127">MEALVLSCSTGGGHNAAAKAIVSQLKESGHTVTFFDPYSLQSDHLAHVVGTTYMTFVQHTPDLFGWVYRIGDAYSRMQKKIPIHSPVYWKQKKTSRLLEAYLREHPCDVIITTHLFGGEILTQLKNRHIPLPPVYFVATDYTCSPFVAEVDADYFVIPSPKLEDVFVKAGIPKEKLLPFGIPTSKPFHESRTPEEAKQELGLDPKKKYFLLSGGSIGVGDINDTIDELLTFILSHKDYEILVLVGNNLHLKENLEIAYKGVRPLHLIDPTDKVYDYLSACEVLIAKPGGLSSTEAAVSQIPFLIITPIPGCEDKNAQFFQDNGMAIWVKDVQNDLLVDLMKALDPRERQRMIEADKRVIDPLAARKLVEFIEKRH</sequence>
<protein>
    <submittedName>
        <fullName evidence="1">Uncharacterized protein</fullName>
    </submittedName>
</protein>
<comment type="caution">
    <text evidence="1">The sequence shown here is derived from an EMBL/GenBank/DDBJ whole genome shotgun (WGS) entry which is preliminary data.</text>
</comment>
<keyword evidence="2" id="KW-1185">Reference proteome</keyword>
<proteinExistence type="predicted"/>
<reference evidence="1" key="1">
    <citation type="submission" date="2019-04" db="EMBL/GenBank/DDBJ databases">
        <title>Microbes associate with the intestines of laboratory mice.</title>
        <authorList>
            <person name="Navarre W."/>
            <person name="Wong E."/>
            <person name="Huang K."/>
            <person name="Tropini C."/>
            <person name="Ng K."/>
            <person name="Yu B."/>
        </authorList>
    </citation>
    <scope>NUCLEOTIDE SEQUENCE</scope>
    <source>
        <strain evidence="1">NM09_H32</strain>
    </source>
</reference>
<gene>
    <name evidence="1" type="ORF">E5336_03465</name>
</gene>
<organism evidence="1 2">
    <name type="scientific">Dubosiella muris</name>
    <dbReference type="NCBI Taxonomy" id="3038133"/>
    <lineage>
        <taxon>Bacteria</taxon>
        <taxon>Bacillati</taxon>
        <taxon>Bacillota</taxon>
        <taxon>Erysipelotrichia</taxon>
        <taxon>Erysipelotrichales</taxon>
        <taxon>Erysipelotrichaceae</taxon>
        <taxon>Dubosiella</taxon>
    </lineage>
</organism>
<accession>A0AC61R8Q5</accession>
<evidence type="ECO:0000313" key="2">
    <source>
        <dbReference type="Proteomes" id="UP000308836"/>
    </source>
</evidence>
<dbReference type="EMBL" id="SRYG01000005">
    <property type="protein sequence ID" value="TGY66599.1"/>
    <property type="molecule type" value="Genomic_DNA"/>
</dbReference>